<dbReference type="GO" id="GO:0005634">
    <property type="term" value="C:nucleus"/>
    <property type="evidence" value="ECO:0007669"/>
    <property type="project" value="UniProtKB-SubCell"/>
</dbReference>
<gene>
    <name evidence="10" type="ORF">SCUD_LOCUS16430</name>
</gene>
<evidence type="ECO:0000256" key="7">
    <source>
        <dbReference type="ARBA" id="ARBA00023158"/>
    </source>
</evidence>
<dbReference type="AlphaFoldDB" id="A0A183KN04"/>
<evidence type="ECO:0000256" key="3">
    <source>
        <dbReference type="ARBA" id="ARBA00008030"/>
    </source>
</evidence>
<dbReference type="GO" id="GO:0005737">
    <property type="term" value="C:cytoplasm"/>
    <property type="evidence" value="ECO:0007669"/>
    <property type="project" value="UniProtKB-SubCell"/>
</dbReference>
<sequence>MSISNKDVIALSNFLHPDRISRQTLQGISSAAQQQFAKSDRYKLCRVLMFLLQNDFLHDAIIHFAAVYLLWDLWKSDNSSINNNPFTEFLISFMQDEVHCKLPRSAISMFHTILRQPDQIHDLDWDLVPVANSLKSSGRVSKFADSGMVCIVPDEDIPRSFEPSFHLHNTDDSCGTSELQRQCLDSLLLRSELLIGRNNVFPEFLRISPPLLPCPQGIDQILYSLDEENESISRTVSNFSPSEKRSIKKSKPTYGWSEELIWLNPDIVEHDFHWNNSMELVDITVEVNF</sequence>
<dbReference type="InterPro" id="IPR019312">
    <property type="entry name" value="CNOT11"/>
</dbReference>
<evidence type="ECO:0000313" key="11">
    <source>
        <dbReference type="Proteomes" id="UP000279833"/>
    </source>
</evidence>
<evidence type="ECO:0000256" key="5">
    <source>
        <dbReference type="ARBA" id="ARBA00022490"/>
    </source>
</evidence>
<reference evidence="10 11" key="2">
    <citation type="submission" date="2018-11" db="EMBL/GenBank/DDBJ databases">
        <authorList>
            <consortium name="Pathogen Informatics"/>
        </authorList>
    </citation>
    <scope>NUCLEOTIDE SEQUENCE [LARGE SCALE GENOMIC DNA]</scope>
    <source>
        <strain evidence="10">Dakar</strain>
        <strain evidence="11">Dakar, Senegal</strain>
    </source>
</reference>
<keyword evidence="5" id="KW-0963">Cytoplasm</keyword>
<dbReference type="PANTHER" id="PTHR15975">
    <property type="entry name" value="CCR4-NOT TRANSCRIPTION COMPLEX SUBUNIT 11"/>
    <property type="match status" value="1"/>
</dbReference>
<evidence type="ECO:0000313" key="12">
    <source>
        <dbReference type="WBParaSite" id="SCUD_0001643301-mRNA-1"/>
    </source>
</evidence>
<comment type="subcellular location">
    <subcellularLocation>
        <location evidence="2">Cytoplasm</location>
    </subcellularLocation>
    <subcellularLocation>
        <location evidence="1">Nucleus</location>
    </subcellularLocation>
</comment>
<keyword evidence="6" id="KW-0805">Transcription regulation</keyword>
<dbReference type="GO" id="GO:0030014">
    <property type="term" value="C:CCR4-NOT complex"/>
    <property type="evidence" value="ECO:0007669"/>
    <property type="project" value="InterPro"/>
</dbReference>
<dbReference type="EMBL" id="UZAK01038648">
    <property type="protein sequence ID" value="VDP61553.1"/>
    <property type="molecule type" value="Genomic_DNA"/>
</dbReference>
<dbReference type="STRING" id="6186.A0A183KN04"/>
<organism evidence="12">
    <name type="scientific">Schistosoma curassoni</name>
    <dbReference type="NCBI Taxonomy" id="6186"/>
    <lineage>
        <taxon>Eukaryota</taxon>
        <taxon>Metazoa</taxon>
        <taxon>Spiralia</taxon>
        <taxon>Lophotrochozoa</taxon>
        <taxon>Platyhelminthes</taxon>
        <taxon>Trematoda</taxon>
        <taxon>Digenea</taxon>
        <taxon>Strigeidida</taxon>
        <taxon>Schistosomatoidea</taxon>
        <taxon>Schistosomatidae</taxon>
        <taxon>Schistosoma</taxon>
    </lineage>
</organism>
<comment type="similarity">
    <text evidence="3">Belongs to the CNOT11 family.</text>
</comment>
<accession>A0A183KN04</accession>
<dbReference type="Proteomes" id="UP000279833">
    <property type="component" value="Unassembled WGS sequence"/>
</dbReference>
<evidence type="ECO:0000256" key="8">
    <source>
        <dbReference type="ARBA" id="ARBA00023163"/>
    </source>
</evidence>
<evidence type="ECO:0000313" key="10">
    <source>
        <dbReference type="EMBL" id="VDP61553.1"/>
    </source>
</evidence>
<evidence type="ECO:0000256" key="6">
    <source>
        <dbReference type="ARBA" id="ARBA00023015"/>
    </source>
</evidence>
<proteinExistence type="inferred from homology"/>
<reference evidence="12" key="1">
    <citation type="submission" date="2016-06" db="UniProtKB">
        <authorList>
            <consortium name="WormBaseParasite"/>
        </authorList>
    </citation>
    <scope>IDENTIFICATION</scope>
</reference>
<dbReference type="GO" id="GO:0031047">
    <property type="term" value="P:regulatory ncRNA-mediated gene silencing"/>
    <property type="evidence" value="ECO:0007669"/>
    <property type="project" value="UniProtKB-KW"/>
</dbReference>
<evidence type="ECO:0000256" key="9">
    <source>
        <dbReference type="ARBA" id="ARBA00023242"/>
    </source>
</evidence>
<name>A0A183KN04_9TREM</name>
<keyword evidence="11" id="KW-1185">Reference proteome</keyword>
<keyword evidence="9" id="KW-0539">Nucleus</keyword>
<dbReference type="PANTHER" id="PTHR15975:SF0">
    <property type="entry name" value="CCR4-NOT TRANSCRIPTION COMPLEX SUBUNIT 11"/>
    <property type="match status" value="1"/>
</dbReference>
<protein>
    <recommendedName>
        <fullName evidence="4">CCR4-NOT transcription complex subunit 11</fullName>
    </recommendedName>
</protein>
<evidence type="ECO:0000256" key="4">
    <source>
        <dbReference type="ARBA" id="ARBA00014872"/>
    </source>
</evidence>
<keyword evidence="8" id="KW-0804">Transcription</keyword>
<dbReference type="WBParaSite" id="SCUD_0001643301-mRNA-1">
    <property type="protein sequence ID" value="SCUD_0001643301-mRNA-1"/>
    <property type="gene ID" value="SCUD_0001643301"/>
</dbReference>
<evidence type="ECO:0000256" key="1">
    <source>
        <dbReference type="ARBA" id="ARBA00004123"/>
    </source>
</evidence>
<keyword evidence="7" id="KW-0943">RNA-mediated gene silencing</keyword>
<evidence type="ECO:0000256" key="2">
    <source>
        <dbReference type="ARBA" id="ARBA00004496"/>
    </source>
</evidence>